<comment type="caution">
    <text evidence="1">The sequence shown here is derived from an EMBL/GenBank/DDBJ whole genome shotgun (WGS) entry which is preliminary data.</text>
</comment>
<gene>
    <name evidence="1" type="ORF">Sjap_015684</name>
</gene>
<dbReference type="Proteomes" id="UP001417504">
    <property type="component" value="Unassembled WGS sequence"/>
</dbReference>
<name>A0AAP0NR35_9MAGN</name>
<proteinExistence type="predicted"/>
<evidence type="ECO:0000313" key="2">
    <source>
        <dbReference type="Proteomes" id="UP001417504"/>
    </source>
</evidence>
<evidence type="ECO:0000313" key="1">
    <source>
        <dbReference type="EMBL" id="KAK9116737.1"/>
    </source>
</evidence>
<reference evidence="1 2" key="1">
    <citation type="submission" date="2024-01" db="EMBL/GenBank/DDBJ databases">
        <title>Genome assemblies of Stephania.</title>
        <authorList>
            <person name="Yang L."/>
        </authorList>
    </citation>
    <scope>NUCLEOTIDE SEQUENCE [LARGE SCALE GENOMIC DNA]</scope>
    <source>
        <strain evidence="1">QJT</strain>
        <tissue evidence="1">Leaf</tissue>
    </source>
</reference>
<sequence>MHAFTDGLAKSAKPKLFCLSKPRDSRRIDPIFFEEESKNFDEAPKFDSDGYNFVEDKIVFGEDDFVIEVVSLFKVPQVFEEVVGDTSVNKSFVNDFSNYQNYVVSLSNYEIKPIEDKFVSDHKPYEEMNFLELWENDEDEDHKRYVQKNDSSIEFEDEFFSTGRELCKLEFVLDYDFLFVR</sequence>
<protein>
    <submittedName>
        <fullName evidence="1">Uncharacterized protein</fullName>
    </submittedName>
</protein>
<organism evidence="1 2">
    <name type="scientific">Stephania japonica</name>
    <dbReference type="NCBI Taxonomy" id="461633"/>
    <lineage>
        <taxon>Eukaryota</taxon>
        <taxon>Viridiplantae</taxon>
        <taxon>Streptophyta</taxon>
        <taxon>Embryophyta</taxon>
        <taxon>Tracheophyta</taxon>
        <taxon>Spermatophyta</taxon>
        <taxon>Magnoliopsida</taxon>
        <taxon>Ranunculales</taxon>
        <taxon>Menispermaceae</taxon>
        <taxon>Menispermoideae</taxon>
        <taxon>Cissampelideae</taxon>
        <taxon>Stephania</taxon>
    </lineage>
</organism>
<accession>A0AAP0NR35</accession>
<keyword evidence="2" id="KW-1185">Reference proteome</keyword>
<dbReference type="EMBL" id="JBBNAE010000006">
    <property type="protein sequence ID" value="KAK9116737.1"/>
    <property type="molecule type" value="Genomic_DNA"/>
</dbReference>
<dbReference type="AlphaFoldDB" id="A0AAP0NR35"/>